<keyword evidence="10" id="KW-0694">RNA-binding</keyword>
<dbReference type="SUPFAM" id="SSF54791">
    <property type="entry name" value="Eukaryotic type KH-domain (KH-domain type I)"/>
    <property type="match status" value="1"/>
</dbReference>
<dbReference type="GO" id="GO:0009609">
    <property type="term" value="P:response to symbiotic bacterium"/>
    <property type="evidence" value="ECO:0007669"/>
    <property type="project" value="UniProtKB-ARBA"/>
</dbReference>
<dbReference type="CDD" id="cd04852">
    <property type="entry name" value="Peptidases_S8_3"/>
    <property type="match status" value="1"/>
</dbReference>
<feature type="chain" id="PRO_5020297059" description="K Homology domain-containing protein" evidence="15">
    <location>
        <begin position="27"/>
        <end position="972"/>
    </location>
</feature>
<dbReference type="Pfam" id="PF17766">
    <property type="entry name" value="fn3_6"/>
    <property type="match status" value="1"/>
</dbReference>
<evidence type="ECO:0000313" key="17">
    <source>
        <dbReference type="EMBL" id="TKS10644.1"/>
    </source>
</evidence>
<dbReference type="InterPro" id="IPR045051">
    <property type="entry name" value="SBT"/>
</dbReference>
<dbReference type="Gene3D" id="3.50.30.30">
    <property type="match status" value="1"/>
</dbReference>
<proteinExistence type="inferred from homology"/>
<evidence type="ECO:0000256" key="8">
    <source>
        <dbReference type="ARBA" id="ARBA00022801"/>
    </source>
</evidence>
<dbReference type="PROSITE" id="PS51892">
    <property type="entry name" value="SUBTILASE"/>
    <property type="match status" value="1"/>
</dbReference>
<dbReference type="AlphaFoldDB" id="A0A4U5QIZ9"/>
<keyword evidence="11" id="KW-0539">Nucleus</keyword>
<dbReference type="InterPro" id="IPR036612">
    <property type="entry name" value="KH_dom_type_1_sf"/>
</dbReference>
<dbReference type="InterPro" id="IPR023828">
    <property type="entry name" value="Peptidase_S8_Ser-AS"/>
</dbReference>
<sequence>MRLSIISSPLLLSFFIFSLLQPPTFSIKKSYVVYLGSHSHGLEPTQADIDRVTDSHYELLGLFTESKEKAKEKIFYSYTNSINGFAAVLEEEEASALAKHPDVVSVFLNKARKLHTTNSWSFLGLEKDGVVPPSSLWKKARYGEDAIIGNLDTGVWPESKSFSDEGLGPVPSKWRGICQNATKEGVPCNRKLIGARYFNKGYGSIVGHLNSSFQTARDIEGHGTHTLSTAAGNFVPGANVFGNGKGTAKGGSPRARVAAYKVCWPAVGVNEGGCYEADILAGFDVAISDGVDVLSVSLGGAIDEYSDDAIAIGSFHAFKKGITVVASAGNSGPGPGSVSNVAPWLITVGASTLDRAFTIYVALGNRKHLKGVSLSQKSLPARKFYPLISGARAKASNQSEEDANLCKPGTLDSEKVKGKILGCWMILANDEESGNGILADAHVLPAAHIISTDGQAGPLGIYHQCKDRIGNKASSIYGFFLIQGPNILEESILKPDITAPGVSVIAAFTLATGPTDAAYDKRRIPFNTESGTSMSCPHVSGIVGLLKSLHPDWSPAAIRSAIMTTATTRNNNGDPILDSSNTRATPFAYGAGHVQPNRAADPGLVYDLTVNDFLNYLCSRGYTAKDLKLFTDKPYTCPESFSLTDFNYPSISAINLNDTITVTRRVKNVGSPGKYYIHVREPTGVLVSVTPATLEFKKLGEEKTFKVTFKLAPNGSLKIIHLGYCHGPMTSNYAPLKARLVDLFVGLGAVRMQSSKDPASMEVETREHKSSGALPAKPKFEPLKAHEMSDGRVQFRKVSVPPHRYSPLKKAWMEIYTPIYEQMKVDVRMNLKARKVELKTRSDTPDVSNLQKCADFMHAFMLGFDVIDAIALLRLDELYVESFEIKDVKTLRGEHLSRAIGRLSGKGGKTKFAIENATKTRIVIADTKIHILGSFQNIKVARDSLCSLILGSPAGKVYSKLRQVTARLAERF</sequence>
<evidence type="ECO:0000259" key="16">
    <source>
        <dbReference type="SMART" id="SM00322"/>
    </source>
</evidence>
<dbReference type="CDD" id="cd02120">
    <property type="entry name" value="PA_subtilisin_like"/>
    <property type="match status" value="1"/>
</dbReference>
<dbReference type="GO" id="GO:0005576">
    <property type="term" value="C:extracellular region"/>
    <property type="evidence" value="ECO:0007669"/>
    <property type="project" value="UniProtKB-SubCell"/>
</dbReference>
<evidence type="ECO:0000256" key="1">
    <source>
        <dbReference type="ARBA" id="ARBA00004604"/>
    </source>
</evidence>
<dbReference type="GO" id="GO:0005730">
    <property type="term" value="C:nucleolus"/>
    <property type="evidence" value="ECO:0007669"/>
    <property type="project" value="UniProtKB-SubCell"/>
</dbReference>
<dbReference type="PANTHER" id="PTHR10795">
    <property type="entry name" value="PROPROTEIN CONVERTASE SUBTILISIN/KEXIN"/>
    <property type="match status" value="1"/>
</dbReference>
<dbReference type="InterPro" id="IPR041469">
    <property type="entry name" value="Subtilisin-like_FN3"/>
</dbReference>
<evidence type="ECO:0000256" key="10">
    <source>
        <dbReference type="ARBA" id="ARBA00022884"/>
    </source>
</evidence>
<evidence type="ECO:0000256" key="15">
    <source>
        <dbReference type="SAM" id="SignalP"/>
    </source>
</evidence>
<evidence type="ECO:0000256" key="6">
    <source>
        <dbReference type="ARBA" id="ARBA00022670"/>
    </source>
</evidence>
<dbReference type="InterPro" id="IPR037045">
    <property type="entry name" value="S8pro/Inhibitor_I9_sf"/>
</dbReference>
<dbReference type="InterPro" id="IPR015500">
    <property type="entry name" value="Peptidase_S8_subtilisin-rel"/>
</dbReference>
<dbReference type="InterPro" id="IPR036852">
    <property type="entry name" value="Peptidase_S8/S53_dom_sf"/>
</dbReference>
<keyword evidence="6 13" id="KW-0645">Protease</keyword>
<comment type="similarity">
    <text evidence="3">Belongs to the PNO1 family.</text>
</comment>
<dbReference type="FunFam" id="3.40.50.200:FF:000006">
    <property type="entry name" value="Subtilisin-like protease SBT1.5"/>
    <property type="match status" value="1"/>
</dbReference>
<feature type="active site" description="Charge relay system" evidence="12 13">
    <location>
        <position position="222"/>
    </location>
</feature>
<dbReference type="Gene3D" id="3.30.70.80">
    <property type="entry name" value="Peptidase S8 propeptide/proteinase inhibitor I9"/>
    <property type="match status" value="1"/>
</dbReference>
<dbReference type="InterPro" id="IPR055212">
    <property type="entry name" value="KH-I_PNO1_first"/>
</dbReference>
<keyword evidence="5" id="KW-0964">Secreted</keyword>
<organism evidence="17">
    <name type="scientific">Populus alba</name>
    <name type="common">White poplar</name>
    <dbReference type="NCBI Taxonomy" id="43335"/>
    <lineage>
        <taxon>Eukaryota</taxon>
        <taxon>Viridiplantae</taxon>
        <taxon>Streptophyta</taxon>
        <taxon>Embryophyta</taxon>
        <taxon>Tracheophyta</taxon>
        <taxon>Spermatophyta</taxon>
        <taxon>Magnoliopsida</taxon>
        <taxon>eudicotyledons</taxon>
        <taxon>Gunneridae</taxon>
        <taxon>Pentapetalae</taxon>
        <taxon>rosids</taxon>
        <taxon>fabids</taxon>
        <taxon>Malpighiales</taxon>
        <taxon>Salicaceae</taxon>
        <taxon>Saliceae</taxon>
        <taxon>Populus</taxon>
    </lineage>
</organism>
<accession>A0A4U5QIZ9</accession>
<gene>
    <name evidence="17" type="ORF">D5086_0000081140</name>
</gene>
<feature type="domain" description="K Homology" evidence="16">
    <location>
        <begin position="877"/>
        <end position="950"/>
    </location>
</feature>
<protein>
    <recommendedName>
        <fullName evidence="16">K Homology domain-containing protein</fullName>
    </recommendedName>
</protein>
<dbReference type="InterPro" id="IPR004087">
    <property type="entry name" value="KH_dom"/>
</dbReference>
<dbReference type="GO" id="GO:0004252">
    <property type="term" value="F:serine-type endopeptidase activity"/>
    <property type="evidence" value="ECO:0007669"/>
    <property type="project" value="UniProtKB-UniRule"/>
</dbReference>
<evidence type="ECO:0000256" key="11">
    <source>
        <dbReference type="ARBA" id="ARBA00023242"/>
    </source>
</evidence>
<dbReference type="PRINTS" id="PR00723">
    <property type="entry name" value="SUBTILISIN"/>
</dbReference>
<evidence type="ECO:0000256" key="4">
    <source>
        <dbReference type="ARBA" id="ARBA00011073"/>
    </source>
</evidence>
<dbReference type="InterPro" id="IPR010259">
    <property type="entry name" value="S8pro/Inhibitor_I9"/>
</dbReference>
<evidence type="ECO:0000256" key="2">
    <source>
        <dbReference type="ARBA" id="ARBA00004613"/>
    </source>
</evidence>
<dbReference type="PROSITE" id="PS00138">
    <property type="entry name" value="SUBTILASE_SER"/>
    <property type="match status" value="1"/>
</dbReference>
<reference evidence="17" key="1">
    <citation type="submission" date="2018-10" db="EMBL/GenBank/DDBJ databases">
        <title>Population genomic analysis revealed the cold adaptation of white poplar.</title>
        <authorList>
            <person name="Liu Y.-J."/>
        </authorList>
    </citation>
    <scope>NUCLEOTIDE SEQUENCE [LARGE SCALE GENOMIC DNA]</scope>
    <source>
        <strain evidence="17">PAL-ZL1</strain>
    </source>
</reference>
<evidence type="ECO:0000256" key="5">
    <source>
        <dbReference type="ARBA" id="ARBA00022525"/>
    </source>
</evidence>
<evidence type="ECO:0000256" key="9">
    <source>
        <dbReference type="ARBA" id="ARBA00022825"/>
    </source>
</evidence>
<dbReference type="InterPro" id="IPR000209">
    <property type="entry name" value="Peptidase_S8/S53_dom"/>
</dbReference>
<evidence type="ECO:0000256" key="12">
    <source>
        <dbReference type="PIRSR" id="PIRSR615500-1"/>
    </source>
</evidence>
<dbReference type="Gene3D" id="3.40.50.200">
    <property type="entry name" value="Peptidase S8/S53 domain"/>
    <property type="match status" value="1"/>
</dbReference>
<comment type="subcellular location">
    <subcellularLocation>
        <location evidence="1">Nucleus</location>
        <location evidence="1">Nucleolus</location>
    </subcellularLocation>
    <subcellularLocation>
        <location evidence="2">Secreted</location>
    </subcellularLocation>
</comment>
<evidence type="ECO:0000256" key="13">
    <source>
        <dbReference type="PROSITE-ProRule" id="PRU01240"/>
    </source>
</evidence>
<keyword evidence="7 15" id="KW-0732">Signal</keyword>
<feature type="signal peptide" evidence="15">
    <location>
        <begin position="1"/>
        <end position="26"/>
    </location>
</feature>
<dbReference type="InterPro" id="IPR034197">
    <property type="entry name" value="Peptidases_S8_3"/>
</dbReference>
<feature type="active site" description="Charge relay system" evidence="12 13">
    <location>
        <position position="533"/>
    </location>
</feature>
<evidence type="ECO:0000256" key="7">
    <source>
        <dbReference type="ARBA" id="ARBA00022729"/>
    </source>
</evidence>
<evidence type="ECO:0000256" key="3">
    <source>
        <dbReference type="ARBA" id="ARBA00007515"/>
    </source>
</evidence>
<dbReference type="InterPro" id="IPR055211">
    <property type="entry name" value="KH_PNO1_2nd"/>
</dbReference>
<dbReference type="Pfam" id="PF22891">
    <property type="entry name" value="KH_PNO1_2nd"/>
    <property type="match status" value="1"/>
</dbReference>
<dbReference type="FunFam" id="3.30.1370.10:FF:000009">
    <property type="entry name" value="RNA-binding protein PNO1"/>
    <property type="match status" value="1"/>
</dbReference>
<dbReference type="CDD" id="cd22391">
    <property type="entry name" value="KH-I_PNO1_rpt1"/>
    <property type="match status" value="1"/>
</dbReference>
<dbReference type="Pfam" id="PF05922">
    <property type="entry name" value="Inhibitor_I9"/>
    <property type="match status" value="1"/>
</dbReference>
<name>A0A4U5QIZ9_POPAL</name>
<dbReference type="Gene3D" id="2.60.40.2310">
    <property type="match status" value="1"/>
</dbReference>
<dbReference type="CDD" id="cd22392">
    <property type="entry name" value="KH-I_PNO1_rpt2"/>
    <property type="match status" value="1"/>
</dbReference>
<comment type="caution">
    <text evidence="17">The sequence shown here is derived from an EMBL/GenBank/DDBJ whole genome shotgun (WGS) entry which is preliminary data.</text>
</comment>
<feature type="active site" description="Charge relay system" evidence="12 13">
    <location>
        <position position="152"/>
    </location>
</feature>
<evidence type="ECO:0000256" key="14">
    <source>
        <dbReference type="SAM" id="MobiDB-lite"/>
    </source>
</evidence>
<dbReference type="SUPFAM" id="SSF52743">
    <property type="entry name" value="Subtilisin-like"/>
    <property type="match status" value="1"/>
</dbReference>
<comment type="similarity">
    <text evidence="4 13">Belongs to the peptidase S8 family.</text>
</comment>
<dbReference type="SMART" id="SM00322">
    <property type="entry name" value="KH"/>
    <property type="match status" value="1"/>
</dbReference>
<dbReference type="GO" id="GO:0006508">
    <property type="term" value="P:proteolysis"/>
    <property type="evidence" value="ECO:0007669"/>
    <property type="project" value="UniProtKB-KW"/>
</dbReference>
<keyword evidence="9 13" id="KW-0720">Serine protease</keyword>
<dbReference type="EMBL" id="RCHU01000225">
    <property type="protein sequence ID" value="TKS10644.1"/>
    <property type="molecule type" value="Genomic_DNA"/>
</dbReference>
<dbReference type="FunFam" id="3.30.70.80:FF:000002">
    <property type="entry name" value="Subtilisin-like protease SBT5.3"/>
    <property type="match status" value="1"/>
</dbReference>
<keyword evidence="8 13" id="KW-0378">Hydrolase</keyword>
<feature type="region of interest" description="Disordered" evidence="14">
    <location>
        <begin position="756"/>
        <end position="777"/>
    </location>
</feature>
<dbReference type="Gene3D" id="3.30.1370.10">
    <property type="entry name" value="K Homology domain, type 1"/>
    <property type="match status" value="1"/>
</dbReference>
<dbReference type="Pfam" id="PF00082">
    <property type="entry name" value="Peptidase_S8"/>
    <property type="match status" value="1"/>
</dbReference>
<dbReference type="GO" id="GO:0003723">
    <property type="term" value="F:RNA binding"/>
    <property type="evidence" value="ECO:0007669"/>
    <property type="project" value="UniProtKB-KW"/>
</dbReference>